<dbReference type="InterPro" id="IPR014729">
    <property type="entry name" value="Rossmann-like_a/b/a_fold"/>
</dbReference>
<dbReference type="Gene3D" id="3.40.50.620">
    <property type="entry name" value="HUPs"/>
    <property type="match status" value="1"/>
</dbReference>
<dbReference type="InterPro" id="IPR006015">
    <property type="entry name" value="Universal_stress_UspA"/>
</dbReference>
<evidence type="ECO:0000259" key="2">
    <source>
        <dbReference type="Pfam" id="PF00582"/>
    </source>
</evidence>
<protein>
    <submittedName>
        <fullName evidence="3">Universal stress protein</fullName>
    </submittedName>
</protein>
<dbReference type="InterPro" id="IPR006016">
    <property type="entry name" value="UspA"/>
</dbReference>
<evidence type="ECO:0000313" key="4">
    <source>
        <dbReference type="Proteomes" id="UP000296706"/>
    </source>
</evidence>
<dbReference type="PRINTS" id="PR01438">
    <property type="entry name" value="UNVRSLSTRESS"/>
</dbReference>
<dbReference type="CDD" id="cd00293">
    <property type="entry name" value="USP-like"/>
    <property type="match status" value="1"/>
</dbReference>
<dbReference type="GeneID" id="39849312"/>
<dbReference type="RefSeq" id="WP_049992890.1">
    <property type="nucleotide sequence ID" value="NZ_CP031310.1"/>
</dbReference>
<evidence type="ECO:0000256" key="1">
    <source>
        <dbReference type="ARBA" id="ARBA00008791"/>
    </source>
</evidence>
<dbReference type="EMBL" id="CP031310">
    <property type="protein sequence ID" value="QCC52562.1"/>
    <property type="molecule type" value="Genomic_DNA"/>
</dbReference>
<reference evidence="3 4" key="1">
    <citation type="journal article" date="2019" name="Nat. Commun.">
        <title>A new type of DNA phosphorothioation-based antiviral system in archaea.</title>
        <authorList>
            <person name="Xiong L."/>
            <person name="Liu S."/>
            <person name="Chen S."/>
            <person name="Xiao Y."/>
            <person name="Zhu B."/>
            <person name="Gao Y."/>
            <person name="Zhang Y."/>
            <person name="Chen B."/>
            <person name="Luo J."/>
            <person name="Deng Z."/>
            <person name="Chen X."/>
            <person name="Wang L."/>
            <person name="Chen S."/>
        </authorList>
    </citation>
    <scope>NUCLEOTIDE SEQUENCE [LARGE SCALE GENOMIC DNA]</scope>
    <source>
        <strain evidence="3 4">CBA1105</strain>
    </source>
</reference>
<dbReference type="OrthoDB" id="105697at2157"/>
<dbReference type="PANTHER" id="PTHR46268">
    <property type="entry name" value="STRESS RESPONSE PROTEIN NHAX"/>
    <property type="match status" value="1"/>
</dbReference>
<dbReference type="STRING" id="1457250.GCA_000755225_01996"/>
<dbReference type="AlphaFoldDB" id="A0A4D6HHR5"/>
<gene>
    <name evidence="3" type="ORF">DV733_15590</name>
</gene>
<sequence length="140" mass="15216">MEVDFSRILVPTDGSDAADSAVEYALHLAADSDATLHALYVVDTRLYGDSGFSSLDVMVTDIEDRGIEILDEVASRAEEHGIPIETKSCHGVPDEEIATYAREIDADIVVMGFQGETHTKKIGSTADHVLRELDRPVLTV</sequence>
<evidence type="ECO:0000313" key="3">
    <source>
        <dbReference type="EMBL" id="QCC52562.1"/>
    </source>
</evidence>
<feature type="domain" description="UspA" evidence="2">
    <location>
        <begin position="5"/>
        <end position="140"/>
    </location>
</feature>
<name>A0A4D6HHR5_9EURY</name>
<dbReference type="PANTHER" id="PTHR46268:SF6">
    <property type="entry name" value="UNIVERSAL STRESS PROTEIN UP12"/>
    <property type="match status" value="1"/>
</dbReference>
<dbReference type="Proteomes" id="UP000296706">
    <property type="component" value="Chromosome"/>
</dbReference>
<comment type="similarity">
    <text evidence="1">Belongs to the universal stress protein A family.</text>
</comment>
<dbReference type="Pfam" id="PF00582">
    <property type="entry name" value="Usp"/>
    <property type="match status" value="1"/>
</dbReference>
<keyword evidence="4" id="KW-1185">Reference proteome</keyword>
<dbReference type="KEGG" id="hsn:DV733_15590"/>
<organism evidence="3 4">
    <name type="scientific">Halapricum salinum</name>
    <dbReference type="NCBI Taxonomy" id="1457250"/>
    <lineage>
        <taxon>Archaea</taxon>
        <taxon>Methanobacteriati</taxon>
        <taxon>Methanobacteriota</taxon>
        <taxon>Stenosarchaea group</taxon>
        <taxon>Halobacteria</taxon>
        <taxon>Halobacteriales</taxon>
        <taxon>Haloarculaceae</taxon>
        <taxon>Halapricum</taxon>
    </lineage>
</organism>
<accession>A0A4D6HHR5</accession>
<dbReference type="SUPFAM" id="SSF52402">
    <property type="entry name" value="Adenine nucleotide alpha hydrolases-like"/>
    <property type="match status" value="1"/>
</dbReference>
<proteinExistence type="inferred from homology"/>